<dbReference type="EMBL" id="LXQA010191512">
    <property type="protein sequence ID" value="MCI31964.1"/>
    <property type="molecule type" value="Genomic_DNA"/>
</dbReference>
<feature type="region of interest" description="Disordered" evidence="1">
    <location>
        <begin position="1"/>
        <end position="79"/>
    </location>
</feature>
<proteinExistence type="predicted"/>
<feature type="compositionally biased region" description="Low complexity" evidence="1">
    <location>
        <begin position="11"/>
        <end position="28"/>
    </location>
</feature>
<sequence>MDLDKSPPKSPNYDSSPSSSSSSSSTPESLHDDSADLSLINDNDDSLTHSPWHSPPPSPANYEAQIRDTIPIRYDTDTA</sequence>
<evidence type="ECO:0000313" key="3">
    <source>
        <dbReference type="Proteomes" id="UP000265520"/>
    </source>
</evidence>
<reference evidence="2 3" key="1">
    <citation type="journal article" date="2018" name="Front. Plant Sci.">
        <title>Red Clover (Trifolium pratense) and Zigzag Clover (T. medium) - A Picture of Genomic Similarities and Differences.</title>
        <authorList>
            <person name="Dluhosova J."/>
            <person name="Istvanek J."/>
            <person name="Nedelnik J."/>
            <person name="Repkova J."/>
        </authorList>
    </citation>
    <scope>NUCLEOTIDE SEQUENCE [LARGE SCALE GENOMIC DNA]</scope>
    <source>
        <strain evidence="3">cv. 10/8</strain>
        <tissue evidence="2">Leaf</tissue>
    </source>
</reference>
<evidence type="ECO:0000256" key="1">
    <source>
        <dbReference type="SAM" id="MobiDB-lite"/>
    </source>
</evidence>
<name>A0A392R792_9FABA</name>
<accession>A0A392R792</accession>
<keyword evidence="3" id="KW-1185">Reference proteome</keyword>
<dbReference type="AlphaFoldDB" id="A0A392R792"/>
<protein>
    <submittedName>
        <fullName evidence="2">Uncharacterized protein</fullName>
    </submittedName>
</protein>
<organism evidence="2 3">
    <name type="scientific">Trifolium medium</name>
    <dbReference type="NCBI Taxonomy" id="97028"/>
    <lineage>
        <taxon>Eukaryota</taxon>
        <taxon>Viridiplantae</taxon>
        <taxon>Streptophyta</taxon>
        <taxon>Embryophyta</taxon>
        <taxon>Tracheophyta</taxon>
        <taxon>Spermatophyta</taxon>
        <taxon>Magnoliopsida</taxon>
        <taxon>eudicotyledons</taxon>
        <taxon>Gunneridae</taxon>
        <taxon>Pentapetalae</taxon>
        <taxon>rosids</taxon>
        <taxon>fabids</taxon>
        <taxon>Fabales</taxon>
        <taxon>Fabaceae</taxon>
        <taxon>Papilionoideae</taxon>
        <taxon>50 kb inversion clade</taxon>
        <taxon>NPAAA clade</taxon>
        <taxon>Hologalegina</taxon>
        <taxon>IRL clade</taxon>
        <taxon>Trifolieae</taxon>
        <taxon>Trifolium</taxon>
    </lineage>
</organism>
<comment type="caution">
    <text evidence="2">The sequence shown here is derived from an EMBL/GenBank/DDBJ whole genome shotgun (WGS) entry which is preliminary data.</text>
</comment>
<dbReference type="Proteomes" id="UP000265520">
    <property type="component" value="Unassembled WGS sequence"/>
</dbReference>
<feature type="non-terminal residue" evidence="2">
    <location>
        <position position="79"/>
    </location>
</feature>
<evidence type="ECO:0000313" key="2">
    <source>
        <dbReference type="EMBL" id="MCI31964.1"/>
    </source>
</evidence>